<sequence>MTGEPLSAAEAEKVTPALKALGDPVRLRLMSLIAAHEGGEACVCDLNESFDLSQPTISRHLKILHDAGLLAREKRGAWVYYRAQTEALTSLAALITGAADTTDRKVLA</sequence>
<protein>
    <submittedName>
        <fullName evidence="5">Winged helix-turn-helix transcriptional regulator</fullName>
    </submittedName>
</protein>
<evidence type="ECO:0000313" key="6">
    <source>
        <dbReference type="Proteomes" id="UP000639051"/>
    </source>
</evidence>
<dbReference type="RefSeq" id="WP_201896948.1">
    <property type="nucleotide sequence ID" value="NZ_BNCM01000008.1"/>
</dbReference>
<evidence type="ECO:0000256" key="1">
    <source>
        <dbReference type="ARBA" id="ARBA00023015"/>
    </source>
</evidence>
<dbReference type="Gene3D" id="1.10.10.10">
    <property type="entry name" value="Winged helix-like DNA-binding domain superfamily/Winged helix DNA-binding domain"/>
    <property type="match status" value="1"/>
</dbReference>
<keyword evidence="2" id="KW-0238">DNA-binding</keyword>
<dbReference type="InterPro" id="IPR011991">
    <property type="entry name" value="ArsR-like_HTH"/>
</dbReference>
<dbReference type="InterPro" id="IPR051081">
    <property type="entry name" value="HTH_MetalResp_TranReg"/>
</dbReference>
<evidence type="ECO:0000256" key="3">
    <source>
        <dbReference type="ARBA" id="ARBA00023163"/>
    </source>
</evidence>
<dbReference type="PANTHER" id="PTHR33154">
    <property type="entry name" value="TRANSCRIPTIONAL REGULATOR, ARSR FAMILY"/>
    <property type="match status" value="1"/>
</dbReference>
<dbReference type="PROSITE" id="PS00846">
    <property type="entry name" value="HTH_ARSR_1"/>
    <property type="match status" value="1"/>
</dbReference>
<dbReference type="PANTHER" id="PTHR33154:SF18">
    <property type="entry name" value="ARSENICAL RESISTANCE OPERON REPRESSOR"/>
    <property type="match status" value="1"/>
</dbReference>
<feature type="domain" description="HTH arsR-type" evidence="4">
    <location>
        <begin position="6"/>
        <end position="103"/>
    </location>
</feature>
<evidence type="ECO:0000259" key="4">
    <source>
        <dbReference type="PROSITE" id="PS50987"/>
    </source>
</evidence>
<keyword evidence="3" id="KW-0804">Transcription</keyword>
<dbReference type="EMBL" id="JAERRC010000036">
    <property type="protein sequence ID" value="MBL0706881.1"/>
    <property type="molecule type" value="Genomic_DNA"/>
</dbReference>
<keyword evidence="6" id="KW-1185">Reference proteome</keyword>
<reference evidence="5 6" key="1">
    <citation type="submission" date="2021-01" db="EMBL/GenBank/DDBJ databases">
        <title>Genome public.</title>
        <authorList>
            <person name="Liu C."/>
            <person name="Sun Q."/>
        </authorList>
    </citation>
    <scope>NUCLEOTIDE SEQUENCE [LARGE SCALE GENOMIC DNA]</scope>
    <source>
        <strain evidence="5 6">JC656</strain>
    </source>
</reference>
<organism evidence="5 6">
    <name type="scientific">Sinomonas cellulolyticus</name>
    <dbReference type="NCBI Taxonomy" id="2801916"/>
    <lineage>
        <taxon>Bacteria</taxon>
        <taxon>Bacillati</taxon>
        <taxon>Actinomycetota</taxon>
        <taxon>Actinomycetes</taxon>
        <taxon>Micrococcales</taxon>
        <taxon>Micrococcaceae</taxon>
        <taxon>Sinomonas</taxon>
    </lineage>
</organism>
<keyword evidence="1" id="KW-0805">Transcription regulation</keyword>
<dbReference type="Proteomes" id="UP000639051">
    <property type="component" value="Unassembled WGS sequence"/>
</dbReference>
<dbReference type="InterPro" id="IPR036390">
    <property type="entry name" value="WH_DNA-bd_sf"/>
</dbReference>
<dbReference type="InterPro" id="IPR036388">
    <property type="entry name" value="WH-like_DNA-bd_sf"/>
</dbReference>
<name>A0ABS1K5C4_9MICC</name>
<dbReference type="Pfam" id="PF01022">
    <property type="entry name" value="HTH_5"/>
    <property type="match status" value="1"/>
</dbReference>
<dbReference type="InterPro" id="IPR018334">
    <property type="entry name" value="ArsR_HTH"/>
</dbReference>
<comment type="caution">
    <text evidence="5">The sequence shown here is derived from an EMBL/GenBank/DDBJ whole genome shotgun (WGS) entry which is preliminary data.</text>
</comment>
<gene>
    <name evidence="5" type="ORF">JJE72_15395</name>
</gene>
<dbReference type="NCBIfam" id="NF033788">
    <property type="entry name" value="HTH_metalloreg"/>
    <property type="match status" value="1"/>
</dbReference>
<dbReference type="PRINTS" id="PR00778">
    <property type="entry name" value="HTHARSR"/>
</dbReference>
<dbReference type="SMART" id="SM00418">
    <property type="entry name" value="HTH_ARSR"/>
    <property type="match status" value="1"/>
</dbReference>
<dbReference type="CDD" id="cd00090">
    <property type="entry name" value="HTH_ARSR"/>
    <property type="match status" value="1"/>
</dbReference>
<dbReference type="SUPFAM" id="SSF46785">
    <property type="entry name" value="Winged helix' DNA-binding domain"/>
    <property type="match status" value="1"/>
</dbReference>
<evidence type="ECO:0000313" key="5">
    <source>
        <dbReference type="EMBL" id="MBL0706881.1"/>
    </source>
</evidence>
<proteinExistence type="predicted"/>
<accession>A0ABS1K5C4</accession>
<evidence type="ECO:0000256" key="2">
    <source>
        <dbReference type="ARBA" id="ARBA00023125"/>
    </source>
</evidence>
<dbReference type="PROSITE" id="PS50987">
    <property type="entry name" value="HTH_ARSR_2"/>
    <property type="match status" value="1"/>
</dbReference>
<dbReference type="InterPro" id="IPR001845">
    <property type="entry name" value="HTH_ArsR_DNA-bd_dom"/>
</dbReference>